<dbReference type="OrthoDB" id="7870498at2"/>
<evidence type="ECO:0000313" key="2">
    <source>
        <dbReference type="Proteomes" id="UP000321058"/>
    </source>
</evidence>
<dbReference type="RefSeq" id="WP_147149303.1">
    <property type="nucleotide sequence ID" value="NZ_BKAJ01000035.1"/>
</dbReference>
<gene>
    <name evidence="1" type="ORF">RSO01_23670</name>
</gene>
<name>A0A512N959_9HYPH</name>
<organism evidence="1 2">
    <name type="scientific">Reyranella soli</name>
    <dbReference type="NCBI Taxonomy" id="1230389"/>
    <lineage>
        <taxon>Bacteria</taxon>
        <taxon>Pseudomonadati</taxon>
        <taxon>Pseudomonadota</taxon>
        <taxon>Alphaproteobacteria</taxon>
        <taxon>Hyphomicrobiales</taxon>
        <taxon>Reyranellaceae</taxon>
        <taxon>Reyranella</taxon>
    </lineage>
</organism>
<dbReference type="EMBL" id="BKAJ01000035">
    <property type="protein sequence ID" value="GEP55201.1"/>
    <property type="molecule type" value="Genomic_DNA"/>
</dbReference>
<dbReference type="Pfam" id="PF10636">
    <property type="entry name" value="hemP"/>
    <property type="match status" value="1"/>
</dbReference>
<keyword evidence="2" id="KW-1185">Reference proteome</keyword>
<comment type="caution">
    <text evidence="1">The sequence shown here is derived from an EMBL/GenBank/DDBJ whole genome shotgun (WGS) entry which is preliminary data.</text>
</comment>
<dbReference type="InterPro" id="IPR019600">
    <property type="entry name" value="Hemin_uptake_protein_HemP"/>
</dbReference>
<dbReference type="Gene3D" id="2.10.70.10">
    <property type="entry name" value="Complement Module, domain 1"/>
    <property type="match status" value="1"/>
</dbReference>
<protein>
    <recommendedName>
        <fullName evidence="3">Hemin uptake protein HemP</fullName>
    </recommendedName>
</protein>
<reference evidence="1 2" key="1">
    <citation type="submission" date="2019-07" db="EMBL/GenBank/DDBJ databases">
        <title>Whole genome shotgun sequence of Reyranella soli NBRC 108950.</title>
        <authorList>
            <person name="Hosoyama A."/>
            <person name="Uohara A."/>
            <person name="Ohji S."/>
            <person name="Ichikawa N."/>
        </authorList>
    </citation>
    <scope>NUCLEOTIDE SEQUENCE [LARGE SCALE GENOMIC DNA]</scope>
    <source>
        <strain evidence="1 2">NBRC 108950</strain>
    </source>
</reference>
<dbReference type="Proteomes" id="UP000321058">
    <property type="component" value="Unassembled WGS sequence"/>
</dbReference>
<proteinExistence type="predicted"/>
<dbReference type="AlphaFoldDB" id="A0A512N959"/>
<accession>A0A512N959</accession>
<evidence type="ECO:0000313" key="1">
    <source>
        <dbReference type="EMBL" id="GEP55201.1"/>
    </source>
</evidence>
<evidence type="ECO:0008006" key="3">
    <source>
        <dbReference type="Google" id="ProtNLM"/>
    </source>
</evidence>
<sequence>MEFHVKAADPASGQTRPEGALVDFPVAESTALLNGHRELRIRHGSDTYRLRLTASGKLILTK</sequence>